<dbReference type="RefSeq" id="WP_379033104.1">
    <property type="nucleotide sequence ID" value="NZ_JBHRXE010000057.1"/>
</dbReference>
<comment type="caution">
    <text evidence="1">The sequence shown here is derived from an EMBL/GenBank/DDBJ whole genome shotgun (WGS) entry which is preliminary data.</text>
</comment>
<evidence type="ECO:0000313" key="2">
    <source>
        <dbReference type="Proteomes" id="UP001595596"/>
    </source>
</evidence>
<keyword evidence="2" id="KW-1185">Reference proteome</keyword>
<dbReference type="EMBL" id="JBHRXE010000057">
    <property type="protein sequence ID" value="MFC3571341.1"/>
    <property type="molecule type" value="Genomic_DNA"/>
</dbReference>
<name>A0ABV7S4V1_9RHOB</name>
<reference evidence="2" key="1">
    <citation type="journal article" date="2019" name="Int. J. Syst. Evol. Microbiol.">
        <title>The Global Catalogue of Microorganisms (GCM) 10K type strain sequencing project: providing services to taxonomists for standard genome sequencing and annotation.</title>
        <authorList>
            <consortium name="The Broad Institute Genomics Platform"/>
            <consortium name="The Broad Institute Genome Sequencing Center for Infectious Disease"/>
            <person name="Wu L."/>
            <person name="Ma J."/>
        </authorList>
    </citation>
    <scope>NUCLEOTIDE SEQUENCE [LARGE SCALE GENOMIC DNA]</scope>
    <source>
        <strain evidence="2">VKM B-3226</strain>
    </source>
</reference>
<protein>
    <recommendedName>
        <fullName evidence="3">Capsular biosynthesis protein</fullName>
    </recommendedName>
</protein>
<evidence type="ECO:0000313" key="1">
    <source>
        <dbReference type="EMBL" id="MFC3571341.1"/>
    </source>
</evidence>
<organism evidence="1 2">
    <name type="scientific">Paracoccus simplex</name>
    <dbReference type="NCBI Taxonomy" id="2086346"/>
    <lineage>
        <taxon>Bacteria</taxon>
        <taxon>Pseudomonadati</taxon>
        <taxon>Pseudomonadota</taxon>
        <taxon>Alphaproteobacteria</taxon>
        <taxon>Rhodobacterales</taxon>
        <taxon>Paracoccaceae</taxon>
        <taxon>Paracoccus</taxon>
    </lineage>
</organism>
<dbReference type="Proteomes" id="UP001595596">
    <property type="component" value="Unassembled WGS sequence"/>
</dbReference>
<proteinExistence type="predicted"/>
<accession>A0ABV7S4V1</accession>
<sequence length="300" mass="33264">MSHAPILRIYLEPPLLRTARTGGVNFLNLLRSTVEGRGWRVEWQEAGPAARAAAPGLPGYALFHMQAPTHGRALTFRRAYHYPFWRIEGTQQRWRFAVALNRFDPAAVDAAPARDFAARLRARVLPDPEPGRGDTVLVPLQGHIRRCRSFQTMSPVAMLKAVAATGRPVVATLHPKEKYDDADHAALARLTARHPKLRIGGDTMRLLRDCAFVATQNSAVAFDGYLLGKPAVLFGQIDFHHIGLNVAELGAEAALARAESHAPDFARYLWWFLQEQAINTTRPEAPGRILAALRRGGWPI</sequence>
<gene>
    <name evidence="1" type="ORF">ACFOMP_17955</name>
</gene>
<evidence type="ECO:0008006" key="3">
    <source>
        <dbReference type="Google" id="ProtNLM"/>
    </source>
</evidence>